<name>A0ABT4PDZ9_9BACT</name>
<proteinExistence type="predicted"/>
<dbReference type="PANTHER" id="PTHR30083">
    <property type="entry name" value="TRANSCRIPTIONAL REGULATOR-RELATED"/>
    <property type="match status" value="1"/>
</dbReference>
<dbReference type="Proteomes" id="UP001141933">
    <property type="component" value="Unassembled WGS sequence"/>
</dbReference>
<protein>
    <submittedName>
        <fullName evidence="1">ParB/RepB/Spo0J family partition protein</fullName>
    </submittedName>
</protein>
<dbReference type="SUPFAM" id="SSF110849">
    <property type="entry name" value="ParB/Sulfiredoxin"/>
    <property type="match status" value="1"/>
</dbReference>
<dbReference type="CDD" id="cd16397">
    <property type="entry name" value="IbrB_like"/>
    <property type="match status" value="1"/>
</dbReference>
<gene>
    <name evidence="1" type="ORF">O6P32_00960</name>
</gene>
<dbReference type="Gene3D" id="3.90.1530.10">
    <property type="entry name" value="Conserved hypothetical protein from pyrococcus furiosus pfu- 392566-001, ParB domain"/>
    <property type="match status" value="1"/>
</dbReference>
<comment type="caution">
    <text evidence="1">The sequence shown here is derived from an EMBL/GenBank/DDBJ whole genome shotgun (WGS) entry which is preliminary data.</text>
</comment>
<reference evidence="1" key="1">
    <citation type="submission" date="2022-12" db="EMBL/GenBank/DDBJ databases">
        <title>Phocaeicola acetigenes sp. nov., isolated feces from a healthy human.</title>
        <authorList>
            <person name="Do H."/>
            <person name="Ha Y.B."/>
            <person name="Kim J.-S."/>
            <person name="Suh M.K."/>
            <person name="Kim H.S."/>
            <person name="Lee J.-S."/>
        </authorList>
    </citation>
    <scope>NUCLEOTIDE SEQUENCE</scope>
    <source>
        <strain evidence="1">KGMB11183</strain>
    </source>
</reference>
<sequence>MEIKDEYKSPVYNVRAIPVDKVVANDYNPNVVAPPEMKLLELSIWEDGFTMPCVCYYDKENDKYILVDGFHRYTVLKTSQRIYERERGLLPVVVIEKDLSNRMGSTIRHNRARGTHNIELMSHIVAELDKAGMSDQWIMKHIGMDRDELLRLKQISGLAELFADKDFSIPQPKPQYIASELEE</sequence>
<dbReference type="RefSeq" id="WP_178266462.1">
    <property type="nucleotide sequence ID" value="NZ_JAPZVM010000001.1"/>
</dbReference>
<evidence type="ECO:0000313" key="2">
    <source>
        <dbReference type="Proteomes" id="UP001141933"/>
    </source>
</evidence>
<evidence type="ECO:0000313" key="1">
    <source>
        <dbReference type="EMBL" id="MCZ8371281.1"/>
    </source>
</evidence>
<dbReference type="InterPro" id="IPR036086">
    <property type="entry name" value="ParB/Sulfiredoxin_sf"/>
</dbReference>
<accession>A0ABT4PDZ9</accession>
<keyword evidence="2" id="KW-1185">Reference proteome</keyword>
<dbReference type="PANTHER" id="PTHR30083:SF1">
    <property type="entry name" value="TRANSCRIPTIONAL REGULATOR"/>
    <property type="match status" value="1"/>
</dbReference>
<dbReference type="EMBL" id="JAPZVM010000001">
    <property type="protein sequence ID" value="MCZ8371281.1"/>
    <property type="molecule type" value="Genomic_DNA"/>
</dbReference>
<organism evidence="1 2">
    <name type="scientific">Phocaeicola acetigenes</name>
    <dbReference type="NCBI Taxonomy" id="3016083"/>
    <lineage>
        <taxon>Bacteria</taxon>
        <taxon>Pseudomonadati</taxon>
        <taxon>Bacteroidota</taxon>
        <taxon>Bacteroidia</taxon>
        <taxon>Bacteroidales</taxon>
        <taxon>Bacteroidaceae</taxon>
        <taxon>Phocaeicola</taxon>
    </lineage>
</organism>